<evidence type="ECO:0000313" key="1">
    <source>
        <dbReference type="EMBL" id="GFR95577.1"/>
    </source>
</evidence>
<dbReference type="Proteomes" id="UP000762676">
    <property type="component" value="Unassembled WGS sequence"/>
</dbReference>
<dbReference type="AlphaFoldDB" id="A0AAV4HBM1"/>
<sequence length="134" mass="14829">MTPPLSLPCPLPLVTAGEERRYSLHRISGQRARIHCDAHMAGFDVVKVKVVWSLALRRLSESGCNPKDPVMTLVELGHVHSRLEGDQMYQFVDGPLDWAFHAEGAALNKDMTNAHTAWVGLTIGHARLEDSGTY</sequence>
<gene>
    <name evidence="1" type="ORF">ElyMa_002697100</name>
</gene>
<comment type="caution">
    <text evidence="1">The sequence shown here is derived from an EMBL/GenBank/DDBJ whole genome shotgun (WGS) entry which is preliminary data.</text>
</comment>
<proteinExistence type="predicted"/>
<name>A0AAV4HBM1_9GAST</name>
<protein>
    <submittedName>
        <fullName evidence="1">Uncharacterized protein</fullName>
    </submittedName>
</protein>
<organism evidence="1 2">
    <name type="scientific">Elysia marginata</name>
    <dbReference type="NCBI Taxonomy" id="1093978"/>
    <lineage>
        <taxon>Eukaryota</taxon>
        <taxon>Metazoa</taxon>
        <taxon>Spiralia</taxon>
        <taxon>Lophotrochozoa</taxon>
        <taxon>Mollusca</taxon>
        <taxon>Gastropoda</taxon>
        <taxon>Heterobranchia</taxon>
        <taxon>Euthyneura</taxon>
        <taxon>Panpulmonata</taxon>
        <taxon>Sacoglossa</taxon>
        <taxon>Placobranchoidea</taxon>
        <taxon>Plakobranchidae</taxon>
        <taxon>Elysia</taxon>
    </lineage>
</organism>
<keyword evidence="2" id="KW-1185">Reference proteome</keyword>
<accession>A0AAV4HBM1</accession>
<evidence type="ECO:0000313" key="2">
    <source>
        <dbReference type="Proteomes" id="UP000762676"/>
    </source>
</evidence>
<dbReference type="EMBL" id="BMAT01005552">
    <property type="protein sequence ID" value="GFR95577.1"/>
    <property type="molecule type" value="Genomic_DNA"/>
</dbReference>
<feature type="non-terminal residue" evidence="1">
    <location>
        <position position="134"/>
    </location>
</feature>
<reference evidence="1 2" key="1">
    <citation type="journal article" date="2021" name="Elife">
        <title>Chloroplast acquisition without the gene transfer in kleptoplastic sea slugs, Plakobranchus ocellatus.</title>
        <authorList>
            <person name="Maeda T."/>
            <person name="Takahashi S."/>
            <person name="Yoshida T."/>
            <person name="Shimamura S."/>
            <person name="Takaki Y."/>
            <person name="Nagai Y."/>
            <person name="Toyoda A."/>
            <person name="Suzuki Y."/>
            <person name="Arimoto A."/>
            <person name="Ishii H."/>
            <person name="Satoh N."/>
            <person name="Nishiyama T."/>
            <person name="Hasebe M."/>
            <person name="Maruyama T."/>
            <person name="Minagawa J."/>
            <person name="Obokata J."/>
            <person name="Shigenobu S."/>
        </authorList>
    </citation>
    <scope>NUCLEOTIDE SEQUENCE [LARGE SCALE GENOMIC DNA]</scope>
</reference>